<name>A0AAN8G355_TRICO</name>
<feature type="region of interest" description="Disordered" evidence="1">
    <location>
        <begin position="1"/>
        <end position="74"/>
    </location>
</feature>
<dbReference type="AlphaFoldDB" id="A0AAN8G355"/>
<gene>
    <name evidence="2" type="ORF">GCK32_011326</name>
</gene>
<feature type="non-terminal residue" evidence="2">
    <location>
        <position position="575"/>
    </location>
</feature>
<evidence type="ECO:0000313" key="3">
    <source>
        <dbReference type="Proteomes" id="UP001331761"/>
    </source>
</evidence>
<reference evidence="2 3" key="1">
    <citation type="submission" date="2019-10" db="EMBL/GenBank/DDBJ databases">
        <title>Assembly and Annotation for the nematode Trichostrongylus colubriformis.</title>
        <authorList>
            <person name="Martin J."/>
        </authorList>
    </citation>
    <scope>NUCLEOTIDE SEQUENCE [LARGE SCALE GENOMIC DNA]</scope>
    <source>
        <strain evidence="2">G859</strain>
        <tissue evidence="2">Whole worm</tissue>
    </source>
</reference>
<keyword evidence="3" id="KW-1185">Reference proteome</keyword>
<dbReference type="Proteomes" id="UP001331761">
    <property type="component" value="Unassembled WGS sequence"/>
</dbReference>
<sequence length="575" mass="62426">MLSDKENQGTPKPSEVKKRPSVHSPFTAGTPSTRPNPRKMARPLGSWGDPNLEETLTADETFNMSDVKEGLNESIAQEHRLAAGASPGKHEADPNIEETFVERRSMICDETMVHAENVNDPRPSEEGTIGPLVLPDVLQLLPDQSRLKSCKKSPTKRRQLVRDGDVNLEESALELTMFDMDKTQSNITPKGTQKDVPQESLALVEDEGDTTLKNEEPQVAEAVDPNILKTACEADGQQQIPVHEEASLKADGQQQIPAHEEASLNLRGDSVFASVEAVVICEKEEDRSPVQDKATTLANELLDAGVEEEVAIGTEVAGSVNVSVLGVEAPKPSQRETLPCVSDRPSDFSFTSAVRSRNSTAADDDVKSPRDDSFTYAKEMNETELVFAAPAVMAGGIAYDNKEKWPLGCEGTVIADVSMDITASIDDTMMVLCEPVKAAAILENDDVFPAHYGTSEVEGRVSRSESVATAITYESVLQNESFDDESQKIALEKIEAKISELSDEGVVRVEREIINVIRTREVIEHIQTETIISDPSPSVAIAENAEELQAGDIESEANGLMMEEAVSTGSFAVPR</sequence>
<comment type="caution">
    <text evidence="2">The sequence shown here is derived from an EMBL/GenBank/DDBJ whole genome shotgun (WGS) entry which is preliminary data.</text>
</comment>
<dbReference type="EMBL" id="WIXE01007915">
    <property type="protein sequence ID" value="KAK5979858.1"/>
    <property type="molecule type" value="Genomic_DNA"/>
</dbReference>
<accession>A0AAN8G355</accession>
<protein>
    <submittedName>
        <fullName evidence="2">Uncharacterized protein</fullName>
    </submittedName>
</protein>
<proteinExistence type="predicted"/>
<evidence type="ECO:0000256" key="1">
    <source>
        <dbReference type="SAM" id="MobiDB-lite"/>
    </source>
</evidence>
<organism evidence="2 3">
    <name type="scientific">Trichostrongylus colubriformis</name>
    <name type="common">Black scour worm</name>
    <dbReference type="NCBI Taxonomy" id="6319"/>
    <lineage>
        <taxon>Eukaryota</taxon>
        <taxon>Metazoa</taxon>
        <taxon>Ecdysozoa</taxon>
        <taxon>Nematoda</taxon>
        <taxon>Chromadorea</taxon>
        <taxon>Rhabditida</taxon>
        <taxon>Rhabditina</taxon>
        <taxon>Rhabditomorpha</taxon>
        <taxon>Strongyloidea</taxon>
        <taxon>Trichostrongylidae</taxon>
        <taxon>Trichostrongylus</taxon>
    </lineage>
</organism>
<evidence type="ECO:0000313" key="2">
    <source>
        <dbReference type="EMBL" id="KAK5979858.1"/>
    </source>
</evidence>